<accession>A0A9W9IRP6</accession>
<sequence>MYLANLDTSPLRKWLDSSKRVNCTQQGPGPPSNVACFWQKPFQSLFGGSKKTTPLPKTGAKESVVIWSRLAAVSGQTRTQAGDTP</sequence>
<proteinExistence type="predicted"/>
<reference evidence="1" key="1">
    <citation type="submission" date="2022-11" db="EMBL/GenBank/DDBJ databases">
        <authorList>
            <person name="Petersen C."/>
        </authorList>
    </citation>
    <scope>NUCLEOTIDE SEQUENCE</scope>
    <source>
        <strain evidence="1">IBT 21917</strain>
    </source>
</reference>
<gene>
    <name evidence="1" type="ORF">N7492_000395</name>
</gene>
<evidence type="ECO:0000313" key="2">
    <source>
        <dbReference type="Proteomes" id="UP001146351"/>
    </source>
</evidence>
<dbReference type="Proteomes" id="UP001146351">
    <property type="component" value="Unassembled WGS sequence"/>
</dbReference>
<name>A0A9W9IRP6_9EURO</name>
<dbReference type="EMBL" id="JAPQKO010000001">
    <property type="protein sequence ID" value="KAJ5182779.1"/>
    <property type="molecule type" value="Genomic_DNA"/>
</dbReference>
<reference evidence="1" key="2">
    <citation type="journal article" date="2023" name="IMA Fungus">
        <title>Comparative genomic study of the Penicillium genus elucidates a diverse pangenome and 15 lateral gene transfer events.</title>
        <authorList>
            <person name="Petersen C."/>
            <person name="Sorensen T."/>
            <person name="Nielsen M.R."/>
            <person name="Sondergaard T.E."/>
            <person name="Sorensen J.L."/>
            <person name="Fitzpatrick D.A."/>
            <person name="Frisvad J.C."/>
            <person name="Nielsen K.L."/>
        </authorList>
    </citation>
    <scope>NUCLEOTIDE SEQUENCE</scope>
    <source>
        <strain evidence="1">IBT 21917</strain>
    </source>
</reference>
<protein>
    <submittedName>
        <fullName evidence="1">Uncharacterized protein</fullName>
    </submittedName>
</protein>
<comment type="caution">
    <text evidence="1">The sequence shown here is derived from an EMBL/GenBank/DDBJ whole genome shotgun (WGS) entry which is preliminary data.</text>
</comment>
<evidence type="ECO:0000313" key="1">
    <source>
        <dbReference type="EMBL" id="KAJ5182779.1"/>
    </source>
</evidence>
<organism evidence="1 2">
    <name type="scientific">Penicillium capsulatum</name>
    <dbReference type="NCBI Taxonomy" id="69766"/>
    <lineage>
        <taxon>Eukaryota</taxon>
        <taxon>Fungi</taxon>
        <taxon>Dikarya</taxon>
        <taxon>Ascomycota</taxon>
        <taxon>Pezizomycotina</taxon>
        <taxon>Eurotiomycetes</taxon>
        <taxon>Eurotiomycetidae</taxon>
        <taxon>Eurotiales</taxon>
        <taxon>Aspergillaceae</taxon>
        <taxon>Penicillium</taxon>
    </lineage>
</organism>
<dbReference type="AlphaFoldDB" id="A0A9W9IRP6"/>
<keyword evidence="2" id="KW-1185">Reference proteome</keyword>